<dbReference type="Gene3D" id="3.10.450.50">
    <property type="match status" value="1"/>
</dbReference>
<proteinExistence type="predicted"/>
<keyword evidence="3" id="KW-1185">Reference proteome</keyword>
<gene>
    <name evidence="2" type="ORF">GCM10009801_31810</name>
</gene>
<organism evidence="2 3">
    <name type="scientific">Streptomyces albiaxialis</name>
    <dbReference type="NCBI Taxonomy" id="329523"/>
    <lineage>
        <taxon>Bacteria</taxon>
        <taxon>Bacillati</taxon>
        <taxon>Actinomycetota</taxon>
        <taxon>Actinomycetes</taxon>
        <taxon>Kitasatosporales</taxon>
        <taxon>Streptomycetaceae</taxon>
        <taxon>Streptomyces</taxon>
    </lineage>
</organism>
<evidence type="ECO:0000313" key="3">
    <source>
        <dbReference type="Proteomes" id="UP001500016"/>
    </source>
</evidence>
<sequence>MNTAQLTGERAHSAHREEIAAVVARYESAFNQNDARAMNSLFSPDTVFVNFSGNLVFGADRLFQAQSLVFAEGGPLAGITVRYTVESVVFLTPEVGVVHARQRTAESDGRAEGGKDPMEGILTMTLMRDDAGEWRIRMAQNTPVVAAP</sequence>
<feature type="domain" description="DUF4440" evidence="1">
    <location>
        <begin position="19"/>
        <end position="136"/>
    </location>
</feature>
<protein>
    <recommendedName>
        <fullName evidence="1">DUF4440 domain-containing protein</fullName>
    </recommendedName>
</protein>
<dbReference type="Proteomes" id="UP001500016">
    <property type="component" value="Unassembled WGS sequence"/>
</dbReference>
<dbReference type="InterPro" id="IPR032710">
    <property type="entry name" value="NTF2-like_dom_sf"/>
</dbReference>
<dbReference type="RefSeq" id="WP_344528339.1">
    <property type="nucleotide sequence ID" value="NZ_BAAAPE010000007.1"/>
</dbReference>
<dbReference type="Pfam" id="PF14534">
    <property type="entry name" value="DUF4440"/>
    <property type="match status" value="1"/>
</dbReference>
<evidence type="ECO:0000313" key="2">
    <source>
        <dbReference type="EMBL" id="GAA2076369.1"/>
    </source>
</evidence>
<comment type="caution">
    <text evidence="2">The sequence shown here is derived from an EMBL/GenBank/DDBJ whole genome shotgun (WGS) entry which is preliminary data.</text>
</comment>
<name>A0ABN2VXK1_9ACTN</name>
<dbReference type="InterPro" id="IPR027843">
    <property type="entry name" value="DUF4440"/>
</dbReference>
<dbReference type="NCBIfam" id="TIGR02246">
    <property type="entry name" value="SgcJ/EcaC family oxidoreductase"/>
    <property type="match status" value="1"/>
</dbReference>
<dbReference type="InterPro" id="IPR011944">
    <property type="entry name" value="Steroid_delta5-4_isomerase"/>
</dbReference>
<evidence type="ECO:0000259" key="1">
    <source>
        <dbReference type="Pfam" id="PF14534"/>
    </source>
</evidence>
<accession>A0ABN2VXK1</accession>
<dbReference type="SUPFAM" id="SSF54427">
    <property type="entry name" value="NTF2-like"/>
    <property type="match status" value="1"/>
</dbReference>
<dbReference type="EMBL" id="BAAAPE010000007">
    <property type="protein sequence ID" value="GAA2076369.1"/>
    <property type="molecule type" value="Genomic_DNA"/>
</dbReference>
<reference evidence="2 3" key="1">
    <citation type="journal article" date="2019" name="Int. J. Syst. Evol. Microbiol.">
        <title>The Global Catalogue of Microorganisms (GCM) 10K type strain sequencing project: providing services to taxonomists for standard genome sequencing and annotation.</title>
        <authorList>
            <consortium name="The Broad Institute Genomics Platform"/>
            <consortium name="The Broad Institute Genome Sequencing Center for Infectious Disease"/>
            <person name="Wu L."/>
            <person name="Ma J."/>
        </authorList>
    </citation>
    <scope>NUCLEOTIDE SEQUENCE [LARGE SCALE GENOMIC DNA]</scope>
    <source>
        <strain evidence="2 3">JCM 15478</strain>
    </source>
</reference>